<protein>
    <recommendedName>
        <fullName evidence="1">AB hydrolase-1 domain-containing protein</fullName>
    </recommendedName>
</protein>
<evidence type="ECO:0000313" key="2">
    <source>
        <dbReference type="EMBL" id="CAD5209322.1"/>
    </source>
</evidence>
<proteinExistence type="predicted"/>
<dbReference type="Pfam" id="PF00561">
    <property type="entry name" value="Abhydrolase_1"/>
    <property type="match status" value="1"/>
</dbReference>
<dbReference type="Proteomes" id="UP000783686">
    <property type="component" value="Unassembled WGS sequence"/>
</dbReference>
<dbReference type="InterPro" id="IPR029058">
    <property type="entry name" value="AB_hydrolase_fold"/>
</dbReference>
<keyword evidence="3" id="KW-1185">Reference proteome</keyword>
<evidence type="ECO:0000313" key="3">
    <source>
        <dbReference type="Proteomes" id="UP000614601"/>
    </source>
</evidence>
<dbReference type="SUPFAM" id="SSF53474">
    <property type="entry name" value="alpha/beta-Hydrolases"/>
    <property type="match status" value="1"/>
</dbReference>
<dbReference type="AlphaFoldDB" id="A0A811K1G4"/>
<name>A0A811K1G4_9BILA</name>
<comment type="caution">
    <text evidence="2">The sequence shown here is derived from an EMBL/GenBank/DDBJ whole genome shotgun (WGS) entry which is preliminary data.</text>
</comment>
<dbReference type="OrthoDB" id="19657at2759"/>
<dbReference type="GO" id="GO:0017171">
    <property type="term" value="F:serine hydrolase activity"/>
    <property type="evidence" value="ECO:0007669"/>
    <property type="project" value="TreeGrafter"/>
</dbReference>
<evidence type="ECO:0000259" key="1">
    <source>
        <dbReference type="Pfam" id="PF00561"/>
    </source>
</evidence>
<reference evidence="2" key="1">
    <citation type="submission" date="2020-09" db="EMBL/GenBank/DDBJ databases">
        <authorList>
            <person name="Kikuchi T."/>
        </authorList>
    </citation>
    <scope>NUCLEOTIDE SEQUENCE</scope>
    <source>
        <strain evidence="2">SH1</strain>
    </source>
</reference>
<dbReference type="Proteomes" id="UP000614601">
    <property type="component" value="Unassembled WGS sequence"/>
</dbReference>
<gene>
    <name evidence="2" type="ORF">BOKJ2_LOCUS2622</name>
</gene>
<organism evidence="2 3">
    <name type="scientific">Bursaphelenchus okinawaensis</name>
    <dbReference type="NCBI Taxonomy" id="465554"/>
    <lineage>
        <taxon>Eukaryota</taxon>
        <taxon>Metazoa</taxon>
        <taxon>Ecdysozoa</taxon>
        <taxon>Nematoda</taxon>
        <taxon>Chromadorea</taxon>
        <taxon>Rhabditida</taxon>
        <taxon>Tylenchina</taxon>
        <taxon>Tylenchomorpha</taxon>
        <taxon>Aphelenchoidea</taxon>
        <taxon>Aphelenchoididae</taxon>
        <taxon>Bursaphelenchus</taxon>
    </lineage>
</organism>
<dbReference type="Gene3D" id="3.40.50.1820">
    <property type="entry name" value="alpha/beta hydrolase"/>
    <property type="match status" value="1"/>
</dbReference>
<dbReference type="EMBL" id="CAJFDH010000002">
    <property type="protein sequence ID" value="CAD5209322.1"/>
    <property type="molecule type" value="Genomic_DNA"/>
</dbReference>
<dbReference type="EMBL" id="CAJFCW020000002">
    <property type="protein sequence ID" value="CAG9089019.1"/>
    <property type="molecule type" value="Genomic_DNA"/>
</dbReference>
<dbReference type="PANTHER" id="PTHR46331:SF2">
    <property type="entry name" value="VALACYCLOVIR HYDROLASE"/>
    <property type="match status" value="1"/>
</dbReference>
<accession>A0A811K1G4</accession>
<dbReference type="InterPro" id="IPR000073">
    <property type="entry name" value="AB_hydrolase_1"/>
</dbReference>
<dbReference type="PANTHER" id="PTHR46331">
    <property type="entry name" value="VALACYCLOVIR HYDROLASE"/>
    <property type="match status" value="1"/>
</dbReference>
<feature type="domain" description="AB hydrolase-1" evidence="1">
    <location>
        <begin position="40"/>
        <end position="150"/>
    </location>
</feature>
<sequence>MTEPIIEDVIDVVDRPIGYQKYGHGKHYILGICGAVGCYKKDWPEQALQAFDASKYTIVCLDPPGYGTSRPPDRVQEVTRCKQDAKYCIELMKKLQLTPFCVMGWSEGARTSVHVAQQGQKLVDRVVLMAASTRADARGDQGFQGIKDTDLWTNEMRDKYLKFCTDDFLKVQWAALCDVIHEVFTNYSGRFPSDLILHSIKQPVLLTYGGADKFIMDQKYFKTKIPHLKEAVHMTGGHEFYVQAPRWFALRINEFFKETGAQF</sequence>